<gene>
    <name evidence="3" type="ORF">PMPD1_3529</name>
</gene>
<dbReference type="AlphaFoldDB" id="A0A6M8UCA0"/>
<evidence type="ECO:0000313" key="3">
    <source>
        <dbReference type="EMBL" id="QKJ88446.1"/>
    </source>
</evidence>
<feature type="domain" description="Bacterial type II secretion system protein E" evidence="2">
    <location>
        <begin position="72"/>
        <end position="352"/>
    </location>
</feature>
<proteinExistence type="inferred from homology"/>
<dbReference type="InterPro" id="IPR027417">
    <property type="entry name" value="P-loop_NTPase"/>
</dbReference>
<reference evidence="3 4" key="1">
    <citation type="submission" date="2020-06" db="EMBL/GenBank/DDBJ databases">
        <title>Genome sequence of Paramixta manurensis strain PD-1.</title>
        <authorList>
            <person name="Lee C.W."/>
            <person name="Kim J."/>
        </authorList>
    </citation>
    <scope>NUCLEOTIDE SEQUENCE [LARGE SCALE GENOMIC DNA]</scope>
    <source>
        <strain evidence="3 4">PD-1</strain>
    </source>
</reference>
<dbReference type="PANTHER" id="PTHR30486">
    <property type="entry name" value="TWITCHING MOTILITY PROTEIN PILT"/>
    <property type="match status" value="1"/>
</dbReference>
<keyword evidence="3" id="KW-0378">Hydrolase</keyword>
<dbReference type="Gene3D" id="3.40.50.300">
    <property type="entry name" value="P-loop containing nucleotide triphosphate hydrolases"/>
    <property type="match status" value="1"/>
</dbReference>
<evidence type="ECO:0000259" key="2">
    <source>
        <dbReference type="Pfam" id="PF00437"/>
    </source>
</evidence>
<evidence type="ECO:0000313" key="4">
    <source>
        <dbReference type="Proteomes" id="UP000505325"/>
    </source>
</evidence>
<dbReference type="InterPro" id="IPR001482">
    <property type="entry name" value="T2SS/T4SS_dom"/>
</dbReference>
<dbReference type="EMBL" id="CP054212">
    <property type="protein sequence ID" value="QKJ88446.1"/>
    <property type="molecule type" value="Genomic_DNA"/>
</dbReference>
<dbReference type="InterPro" id="IPR050921">
    <property type="entry name" value="T4SS_GSP_E_ATPase"/>
</dbReference>
<dbReference type="PANTHER" id="PTHR30486:SF15">
    <property type="entry name" value="TYPE II_IV SECRETION SYSTEM ATPASE"/>
    <property type="match status" value="1"/>
</dbReference>
<dbReference type="GO" id="GO:0016887">
    <property type="term" value="F:ATP hydrolysis activity"/>
    <property type="evidence" value="ECO:0007669"/>
    <property type="project" value="InterPro"/>
</dbReference>
<accession>A0A6M8UCA0</accession>
<dbReference type="KEGG" id="pmak:PMPD1_3529"/>
<sequence length="424" mass="46745">MNHTYDELMRTMRNAVLPRLDLDVIERLMADRIALIKEVVSVIQQIGLETNRYLPTEETQMLAAAIADEIAGVGPLRELMEDSSISDILVNGPDRIFIETGGKLVKTNRRFIDNHQLTEIAKRLVSRVGRRIDESQPLVDARMSDGSRLNVVIGPIALDGTAISIRKFSKVSRTFLDLVNWGAMDERMANFLSIAARCQVNIVISGGTGAGKTTLLNALSQHIGSDERIITLEDAAELKLQQPHVVRLETRMAGAEQSGQVTMRDLMVNTLRMRPDRIIVGECRGGETFEMLQAMNTGHDGSMTTLHANTPRDALARIENMVMMAGLNLPIEAIRRNISSAVNLIVQVSRLHDGSRKITHISEVMGQEGETIVLQDIFTFEVDSASHADKVSGAFASPGLSSRSAVYRKAMAHGCEKYLKTLFG</sequence>
<protein>
    <submittedName>
        <fullName evidence="3">Type II/IV secretion system ATP hydrolase</fullName>
    </submittedName>
</protein>
<keyword evidence="4" id="KW-1185">Reference proteome</keyword>
<name>A0A6M8UCA0_9GAMM</name>
<dbReference type="CDD" id="cd01130">
    <property type="entry name" value="VirB11-like_ATPase"/>
    <property type="match status" value="1"/>
</dbReference>
<comment type="similarity">
    <text evidence="1">Belongs to the GSP E family.</text>
</comment>
<organism evidence="3 4">
    <name type="scientific">Paramixta manurensis</name>
    <dbReference type="NCBI Taxonomy" id="2740817"/>
    <lineage>
        <taxon>Bacteria</taxon>
        <taxon>Pseudomonadati</taxon>
        <taxon>Pseudomonadota</taxon>
        <taxon>Gammaproteobacteria</taxon>
        <taxon>Enterobacterales</taxon>
        <taxon>Erwiniaceae</taxon>
        <taxon>Paramixta</taxon>
    </lineage>
</organism>
<dbReference type="Pfam" id="PF00437">
    <property type="entry name" value="T2SSE"/>
    <property type="match status" value="1"/>
</dbReference>
<evidence type="ECO:0000256" key="1">
    <source>
        <dbReference type="ARBA" id="ARBA00006611"/>
    </source>
</evidence>
<dbReference type="Gene3D" id="3.30.450.380">
    <property type="match status" value="1"/>
</dbReference>
<dbReference type="RefSeq" id="WP_354292680.1">
    <property type="nucleotide sequence ID" value="NZ_CP054212.1"/>
</dbReference>
<dbReference type="SUPFAM" id="SSF52540">
    <property type="entry name" value="P-loop containing nucleoside triphosphate hydrolases"/>
    <property type="match status" value="1"/>
</dbReference>
<dbReference type="Proteomes" id="UP000505325">
    <property type="component" value="Chromosome"/>
</dbReference>